<evidence type="ECO:0000313" key="1">
    <source>
        <dbReference type="EnsemblProtists" id="EOD32138"/>
    </source>
</evidence>
<dbReference type="PaxDb" id="2903-EOD32138"/>
<accession>A0A0D3K8Q3</accession>
<dbReference type="AlphaFoldDB" id="A0A0D3K8Q3"/>
<dbReference type="KEGG" id="ehx:EMIHUDRAFT_434230"/>
<dbReference type="EnsemblProtists" id="EOD32138">
    <property type="protein sequence ID" value="EOD32138"/>
    <property type="gene ID" value="EMIHUDRAFT_434230"/>
</dbReference>
<dbReference type="Proteomes" id="UP000013827">
    <property type="component" value="Unassembled WGS sequence"/>
</dbReference>
<sequence>MARLEPEDAMQVVVYAASCGDLLSRNGTGYGTFYLLPPDVARDCGGSLVSGGEHVWLTEARLAAVRGADPRLAEALLRFRNVIDDAMLAGGDSKADLKMHVKVEHAKCDHRLQCLCSSNPSNAVCQPCPGSDASDATFELHRDAACPEERDRWVAAWQRTLVSGLAHALFELLATRCPYSPRASFFISGGNQTAEQRARTEALYAEAQLEAKHESKETKRKFLNNHVEGLAKAEAHGLGRPGLLPAWQHGKGGSLSRQQLVRQEGMRTVLLAAVPLAQLSLPAGCTRRDAPWYYGVASMLIKNENGVSAYVMSAAARGASLKGVEGIGDLFGLRAEAELGLMHAVPRQPA</sequence>
<dbReference type="HOGENOM" id="CLU_793295_0_0_1"/>
<reference evidence="2" key="1">
    <citation type="journal article" date="2013" name="Nature">
        <title>Pan genome of the phytoplankton Emiliania underpins its global distribution.</title>
        <authorList>
            <person name="Read B.A."/>
            <person name="Kegel J."/>
            <person name="Klute M.J."/>
            <person name="Kuo A."/>
            <person name="Lefebvre S.C."/>
            <person name="Maumus F."/>
            <person name="Mayer C."/>
            <person name="Miller J."/>
            <person name="Monier A."/>
            <person name="Salamov A."/>
            <person name="Young J."/>
            <person name="Aguilar M."/>
            <person name="Claverie J.M."/>
            <person name="Frickenhaus S."/>
            <person name="Gonzalez K."/>
            <person name="Herman E.K."/>
            <person name="Lin Y.C."/>
            <person name="Napier J."/>
            <person name="Ogata H."/>
            <person name="Sarno A.F."/>
            <person name="Shmutz J."/>
            <person name="Schroeder D."/>
            <person name="de Vargas C."/>
            <person name="Verret F."/>
            <person name="von Dassow P."/>
            <person name="Valentin K."/>
            <person name="Van de Peer Y."/>
            <person name="Wheeler G."/>
            <person name="Dacks J.B."/>
            <person name="Delwiche C.F."/>
            <person name="Dyhrman S.T."/>
            <person name="Glockner G."/>
            <person name="John U."/>
            <person name="Richards T."/>
            <person name="Worden A.Z."/>
            <person name="Zhang X."/>
            <person name="Grigoriev I.V."/>
            <person name="Allen A.E."/>
            <person name="Bidle K."/>
            <person name="Borodovsky M."/>
            <person name="Bowler C."/>
            <person name="Brownlee C."/>
            <person name="Cock J.M."/>
            <person name="Elias M."/>
            <person name="Gladyshev V.N."/>
            <person name="Groth M."/>
            <person name="Guda C."/>
            <person name="Hadaegh A."/>
            <person name="Iglesias-Rodriguez M.D."/>
            <person name="Jenkins J."/>
            <person name="Jones B.M."/>
            <person name="Lawson T."/>
            <person name="Leese F."/>
            <person name="Lindquist E."/>
            <person name="Lobanov A."/>
            <person name="Lomsadze A."/>
            <person name="Malik S.B."/>
            <person name="Marsh M.E."/>
            <person name="Mackinder L."/>
            <person name="Mock T."/>
            <person name="Mueller-Roeber B."/>
            <person name="Pagarete A."/>
            <person name="Parker M."/>
            <person name="Probert I."/>
            <person name="Quesneville H."/>
            <person name="Raines C."/>
            <person name="Rensing S.A."/>
            <person name="Riano-Pachon D.M."/>
            <person name="Richier S."/>
            <person name="Rokitta S."/>
            <person name="Shiraiwa Y."/>
            <person name="Soanes D.M."/>
            <person name="van der Giezen M."/>
            <person name="Wahlund T.M."/>
            <person name="Williams B."/>
            <person name="Wilson W."/>
            <person name="Wolfe G."/>
            <person name="Wurch L.L."/>
        </authorList>
    </citation>
    <scope>NUCLEOTIDE SEQUENCE</scope>
</reference>
<reference evidence="1" key="2">
    <citation type="submission" date="2024-10" db="UniProtKB">
        <authorList>
            <consortium name="EnsemblProtists"/>
        </authorList>
    </citation>
    <scope>IDENTIFICATION</scope>
</reference>
<dbReference type="GeneID" id="17277410"/>
<protein>
    <submittedName>
        <fullName evidence="1">Uncharacterized protein</fullName>
    </submittedName>
</protein>
<dbReference type="RefSeq" id="XP_005784567.1">
    <property type="nucleotide sequence ID" value="XM_005784510.1"/>
</dbReference>
<name>A0A0D3K8Q3_EMIH1</name>
<organism evidence="1 2">
    <name type="scientific">Emiliania huxleyi (strain CCMP1516)</name>
    <dbReference type="NCBI Taxonomy" id="280463"/>
    <lineage>
        <taxon>Eukaryota</taxon>
        <taxon>Haptista</taxon>
        <taxon>Haptophyta</taxon>
        <taxon>Prymnesiophyceae</taxon>
        <taxon>Isochrysidales</taxon>
        <taxon>Noelaerhabdaceae</taxon>
        <taxon>Emiliania</taxon>
    </lineage>
</organism>
<proteinExistence type="predicted"/>
<evidence type="ECO:0000313" key="2">
    <source>
        <dbReference type="Proteomes" id="UP000013827"/>
    </source>
</evidence>
<keyword evidence="2" id="KW-1185">Reference proteome</keyword>